<feature type="transmembrane region" description="Helical" evidence="1">
    <location>
        <begin position="423"/>
        <end position="446"/>
    </location>
</feature>
<dbReference type="EMBL" id="FNRF01000002">
    <property type="protein sequence ID" value="SEA36794.1"/>
    <property type="molecule type" value="Genomic_DNA"/>
</dbReference>
<feature type="transmembrane region" description="Helical" evidence="1">
    <location>
        <begin position="282"/>
        <end position="302"/>
    </location>
</feature>
<feature type="transmembrane region" description="Helical" evidence="1">
    <location>
        <begin position="207"/>
        <end position="225"/>
    </location>
</feature>
<accession>A0A1H4AM84</accession>
<evidence type="ECO:0000313" key="3">
    <source>
        <dbReference type="Proteomes" id="UP000182257"/>
    </source>
</evidence>
<dbReference type="InterPro" id="IPR043742">
    <property type="entry name" value="DUF5687"/>
</dbReference>
<evidence type="ECO:0000313" key="2">
    <source>
        <dbReference type="EMBL" id="SEA36794.1"/>
    </source>
</evidence>
<protein>
    <submittedName>
        <fullName evidence="2">Uncharacterized protein</fullName>
    </submittedName>
</protein>
<dbReference type="RefSeq" id="WP_074760725.1">
    <property type="nucleotide sequence ID" value="NZ_FNRF01000002.1"/>
</dbReference>
<dbReference type="Proteomes" id="UP000182257">
    <property type="component" value="Unassembled WGS sequence"/>
</dbReference>
<feature type="transmembrane region" description="Helical" evidence="1">
    <location>
        <begin position="378"/>
        <end position="402"/>
    </location>
</feature>
<feature type="transmembrane region" description="Helical" evidence="1">
    <location>
        <begin position="452"/>
        <end position="470"/>
    </location>
</feature>
<feature type="transmembrane region" description="Helical" evidence="1">
    <location>
        <begin position="62"/>
        <end position="81"/>
    </location>
</feature>
<keyword evidence="1" id="KW-0812">Transmembrane</keyword>
<evidence type="ECO:0000256" key="1">
    <source>
        <dbReference type="SAM" id="Phobius"/>
    </source>
</evidence>
<feature type="transmembrane region" description="Helical" evidence="1">
    <location>
        <begin position="349"/>
        <end position="372"/>
    </location>
</feature>
<gene>
    <name evidence="2" type="ORF">SAMN05216462_1275</name>
</gene>
<feature type="transmembrane region" description="Helical" evidence="1">
    <location>
        <begin position="168"/>
        <end position="187"/>
    </location>
</feature>
<feature type="transmembrane region" description="Helical" evidence="1">
    <location>
        <begin position="308"/>
        <end position="328"/>
    </location>
</feature>
<reference evidence="2 3" key="1">
    <citation type="submission" date="2016-10" db="EMBL/GenBank/DDBJ databases">
        <authorList>
            <person name="de Groot N.N."/>
        </authorList>
    </citation>
    <scope>NUCLEOTIDE SEQUENCE [LARGE SCALE GENOMIC DNA]</scope>
    <source>
        <strain evidence="2 3">D31d</strain>
    </source>
</reference>
<proteinExistence type="predicted"/>
<name>A0A1H4AM84_XYLRU</name>
<dbReference type="OrthoDB" id="1014144at2"/>
<keyword evidence="1" id="KW-1133">Transmembrane helix</keyword>
<dbReference type="AlphaFoldDB" id="A0A1H4AM84"/>
<dbReference type="Pfam" id="PF18940">
    <property type="entry name" value="DUF5687"/>
    <property type="match status" value="1"/>
</dbReference>
<keyword evidence="1" id="KW-0472">Membrane</keyword>
<feature type="transmembrane region" description="Helical" evidence="1">
    <location>
        <begin position="32"/>
        <end position="56"/>
    </location>
</feature>
<feature type="transmembrane region" description="Helical" evidence="1">
    <location>
        <begin position="117"/>
        <end position="133"/>
    </location>
</feature>
<feature type="transmembrane region" description="Helical" evidence="1">
    <location>
        <begin position="139"/>
        <end position="161"/>
    </location>
</feature>
<organism evidence="2 3">
    <name type="scientific">Xylanibacter ruminicola</name>
    <name type="common">Prevotella ruminicola</name>
    <dbReference type="NCBI Taxonomy" id="839"/>
    <lineage>
        <taxon>Bacteria</taxon>
        <taxon>Pseudomonadati</taxon>
        <taxon>Bacteroidota</taxon>
        <taxon>Bacteroidia</taxon>
        <taxon>Bacteroidales</taxon>
        <taxon>Prevotellaceae</taxon>
        <taxon>Xylanibacter</taxon>
    </lineage>
</organism>
<sequence length="494" mass="57143">MNKFQLYRLLRKNTNLSYKRSPAFEQNKWAKLLIYLGAGMFALYLIMYGCIVGMAAKGEAGMMLAFAPFYMAIDFLLRFIVQTTPGMMVKPYILQPISRYTAIECFLIGEHVSGYNLLWLCMFVPYSIIQLFAGESFVLVLLELVTCELLMVLNSQIYLFFRTLINRSVLWLIPGLVFYALPFTPLMLSPKADTFDKMVDMIIAQGLSWYALPIVLLVICGLFFVNRHMQFIFVYEEISKKTERALKHVSEFAFFNRFGLVGEYLKIELKSNIRNKTMRTRCIYSLCAVIAFSLLVAYTTIYDSELMQNFWCLYCFALYGVTALIKIMGQEGNYIELLMMHRENIIALLRAKFIFYSAVLIIPFVIMLPAVFTGKYTILMLFAYMLLTAGFLHFVIFQLAVYNKQTLPLQLKVTAKGNFENGMQLVIELFALFGPVLITGLGYLLVGLTYTYIVMCVIGVAFIITHPIWIRNIYTRMMKRRYENLEGFMNTRDF</sequence>